<name>A0ABV7BMV0_9PROT</name>
<sequence>MRTLVLAERPGRGLRSRLLLSLLPALFPESGPLLLATPAPTAPEGFASVPAQPDPAQLGIQRVVLAGVFEEPAKLAEALAIAATALAAGAILETRAFSLARGAAPRDPPPGAELLNQATRLELRDWFTMDRILLWQIVTPEPRLVPYPEAALPPDPAFDHELPDGPLLGIAVQDGTRIRAAWPALLPAVLDALHDRLGTLPPGLPILPLPIEHPGLPEDDYLGTQAFAEALLPDRPLLLPELANPVWRRRQWSPGRLKAAVARCSLVITNQDIPAVFAQACGVPVLGLVLSGDRRVVTPFGQLANTMAPSSALLYPRPASSSARA</sequence>
<protein>
    <submittedName>
        <fullName evidence="1">Uncharacterized protein</fullName>
    </submittedName>
</protein>
<gene>
    <name evidence="1" type="ORF">ACFOD3_03665</name>
</gene>
<reference evidence="2" key="1">
    <citation type="journal article" date="2019" name="Int. J. Syst. Evol. Microbiol.">
        <title>The Global Catalogue of Microorganisms (GCM) 10K type strain sequencing project: providing services to taxonomists for standard genome sequencing and annotation.</title>
        <authorList>
            <consortium name="The Broad Institute Genomics Platform"/>
            <consortium name="The Broad Institute Genome Sequencing Center for Infectious Disease"/>
            <person name="Wu L."/>
            <person name="Ma J."/>
        </authorList>
    </citation>
    <scope>NUCLEOTIDE SEQUENCE [LARGE SCALE GENOMIC DNA]</scope>
    <source>
        <strain evidence="2">CGMCC 1.16855</strain>
    </source>
</reference>
<dbReference type="EMBL" id="JBHRSB010000001">
    <property type="protein sequence ID" value="MFC2998976.1"/>
    <property type="molecule type" value="Genomic_DNA"/>
</dbReference>
<accession>A0ABV7BMV0</accession>
<proteinExistence type="predicted"/>
<evidence type="ECO:0000313" key="2">
    <source>
        <dbReference type="Proteomes" id="UP001595420"/>
    </source>
</evidence>
<keyword evidence="2" id="KW-1185">Reference proteome</keyword>
<dbReference type="Proteomes" id="UP001595420">
    <property type="component" value="Unassembled WGS sequence"/>
</dbReference>
<dbReference type="RefSeq" id="WP_216834686.1">
    <property type="nucleotide sequence ID" value="NZ_JAFNJS010000001.1"/>
</dbReference>
<comment type="caution">
    <text evidence="1">The sequence shown here is derived from an EMBL/GenBank/DDBJ whole genome shotgun (WGS) entry which is preliminary data.</text>
</comment>
<evidence type="ECO:0000313" key="1">
    <source>
        <dbReference type="EMBL" id="MFC2998976.1"/>
    </source>
</evidence>
<organism evidence="1 2">
    <name type="scientific">Falsiroseomonas tokyonensis</name>
    <dbReference type="NCBI Taxonomy" id="430521"/>
    <lineage>
        <taxon>Bacteria</taxon>
        <taxon>Pseudomonadati</taxon>
        <taxon>Pseudomonadota</taxon>
        <taxon>Alphaproteobacteria</taxon>
        <taxon>Acetobacterales</taxon>
        <taxon>Roseomonadaceae</taxon>
        <taxon>Falsiroseomonas</taxon>
    </lineage>
</organism>